<sequence length="211" mass="22261">MLTRRRFLSGHGSVAALAVVAGCTDSGTDTPDGTESEETDGSGDVDGDTDDSSPDTGGDGEDGDTEPDGTGTDDEDSDTANESGNPDDPDLREANVVDVAFEGGDGTYEFEVTLHHDDDGEDGYANWWQIERLDGTQLGRRELLHAHSRQPFTRSETIEIPDGVDCVVVRGHDETHGYGGLAATVDLASGATRTIAQGSEKRPFGADECPE</sequence>
<dbReference type="EMBL" id="JAHLKM010000007">
    <property type="protein sequence ID" value="MCQ4333398.1"/>
    <property type="molecule type" value="Genomic_DNA"/>
</dbReference>
<organism evidence="2 3">
    <name type="scientific">Natronomonas aquatica</name>
    <dbReference type="NCBI Taxonomy" id="2841590"/>
    <lineage>
        <taxon>Archaea</taxon>
        <taxon>Methanobacteriati</taxon>
        <taxon>Methanobacteriota</taxon>
        <taxon>Stenosarchaea group</taxon>
        <taxon>Halobacteria</taxon>
        <taxon>Halobacteriales</taxon>
        <taxon>Natronomonadaceae</taxon>
        <taxon>Natronomonas</taxon>
    </lineage>
</organism>
<feature type="compositionally biased region" description="Acidic residues" evidence="1">
    <location>
        <begin position="32"/>
        <end position="88"/>
    </location>
</feature>
<evidence type="ECO:0008006" key="4">
    <source>
        <dbReference type="Google" id="ProtNLM"/>
    </source>
</evidence>
<name>A0A9R1CQT4_9EURY</name>
<evidence type="ECO:0000313" key="2">
    <source>
        <dbReference type="EMBL" id="MCQ4333398.1"/>
    </source>
</evidence>
<feature type="region of interest" description="Disordered" evidence="1">
    <location>
        <begin position="23"/>
        <end position="93"/>
    </location>
</feature>
<evidence type="ECO:0000256" key="1">
    <source>
        <dbReference type="SAM" id="MobiDB-lite"/>
    </source>
</evidence>
<proteinExistence type="predicted"/>
<gene>
    <name evidence="2" type="ORF">KM295_07875</name>
</gene>
<dbReference type="Proteomes" id="UP001139494">
    <property type="component" value="Unassembled WGS sequence"/>
</dbReference>
<accession>A0A9R1CQT4</accession>
<dbReference type="AlphaFoldDB" id="A0A9R1CQT4"/>
<dbReference type="PROSITE" id="PS51257">
    <property type="entry name" value="PROKAR_LIPOPROTEIN"/>
    <property type="match status" value="1"/>
</dbReference>
<reference evidence="2" key="1">
    <citation type="journal article" date="2023" name="Front. Microbiol.">
        <title>Genomic-based phylogenetic and metabolic analyses of the genus Natronomonas, and description of Natronomonas aquatica sp. nov.</title>
        <authorList>
            <person name="Garcia-Roldan A."/>
            <person name="Duran-Viseras A."/>
            <person name="de la Haba R.R."/>
            <person name="Corral P."/>
            <person name="Sanchez-Porro C."/>
            <person name="Ventosa A."/>
        </authorList>
    </citation>
    <scope>NUCLEOTIDE SEQUENCE</scope>
    <source>
        <strain evidence="2">F2-12</strain>
    </source>
</reference>
<protein>
    <recommendedName>
        <fullName evidence="4">Tat (Twin-arginine translocation) pathway signal sequence</fullName>
    </recommendedName>
</protein>
<comment type="caution">
    <text evidence="2">The sequence shown here is derived from an EMBL/GenBank/DDBJ whole genome shotgun (WGS) entry which is preliminary data.</text>
</comment>
<evidence type="ECO:0000313" key="3">
    <source>
        <dbReference type="Proteomes" id="UP001139494"/>
    </source>
</evidence>
<keyword evidence="3" id="KW-1185">Reference proteome</keyword>